<reference evidence="2 3" key="1">
    <citation type="submission" date="2024-09" db="EMBL/GenBank/DDBJ databases">
        <authorList>
            <person name="Sun Q."/>
            <person name="Mori K."/>
        </authorList>
    </citation>
    <scope>NUCLEOTIDE SEQUENCE [LARGE SCALE GENOMIC DNA]</scope>
    <source>
        <strain evidence="2 3">JCM 3323</strain>
    </source>
</reference>
<dbReference type="InterPro" id="IPR029063">
    <property type="entry name" value="SAM-dependent_MTases_sf"/>
</dbReference>
<evidence type="ECO:0000313" key="3">
    <source>
        <dbReference type="Proteomes" id="UP001589646"/>
    </source>
</evidence>
<dbReference type="SUPFAM" id="SSF53335">
    <property type="entry name" value="S-adenosyl-L-methionine-dependent methyltransferases"/>
    <property type="match status" value="1"/>
</dbReference>
<evidence type="ECO:0000256" key="1">
    <source>
        <dbReference type="SAM" id="MobiDB-lite"/>
    </source>
</evidence>
<proteinExistence type="predicted"/>
<feature type="region of interest" description="Disordered" evidence="1">
    <location>
        <begin position="65"/>
        <end position="107"/>
    </location>
</feature>
<dbReference type="RefSeq" id="WP_346119960.1">
    <property type="nucleotide sequence ID" value="NZ_BAAAXC010000009.1"/>
</dbReference>
<gene>
    <name evidence="2" type="ORF">ACFFRN_45945</name>
</gene>
<protein>
    <recommendedName>
        <fullName evidence="4">Class I SAM-dependent methyltransferase</fullName>
    </recommendedName>
</protein>
<feature type="compositionally biased region" description="Basic residues" evidence="1">
    <location>
        <begin position="71"/>
        <end position="98"/>
    </location>
</feature>
<name>A0ABV5QFX1_9ACTN</name>
<dbReference type="Proteomes" id="UP001589646">
    <property type="component" value="Unassembled WGS sequence"/>
</dbReference>
<dbReference type="EMBL" id="JBHMCE010000022">
    <property type="protein sequence ID" value="MFB9533984.1"/>
    <property type="molecule type" value="Genomic_DNA"/>
</dbReference>
<sequence>MTDLSYLAAVRESYDTVAAAYVEQVMTPAELDPLSRAMLAAFTETVRTAGRRAVADVGCGPGRVTAAGPGRARRHRATGAGARRRSQKGCRHLSRPKARAVVNCGSG</sequence>
<organism evidence="2 3">
    <name type="scientific">Nonomuraea roseola</name>
    <dbReference type="NCBI Taxonomy" id="46179"/>
    <lineage>
        <taxon>Bacteria</taxon>
        <taxon>Bacillati</taxon>
        <taxon>Actinomycetota</taxon>
        <taxon>Actinomycetes</taxon>
        <taxon>Streptosporangiales</taxon>
        <taxon>Streptosporangiaceae</taxon>
        <taxon>Nonomuraea</taxon>
    </lineage>
</organism>
<comment type="caution">
    <text evidence="2">The sequence shown here is derived from an EMBL/GenBank/DDBJ whole genome shotgun (WGS) entry which is preliminary data.</text>
</comment>
<dbReference type="Gene3D" id="3.40.50.150">
    <property type="entry name" value="Vaccinia Virus protein VP39"/>
    <property type="match status" value="1"/>
</dbReference>
<evidence type="ECO:0000313" key="2">
    <source>
        <dbReference type="EMBL" id="MFB9533984.1"/>
    </source>
</evidence>
<evidence type="ECO:0008006" key="4">
    <source>
        <dbReference type="Google" id="ProtNLM"/>
    </source>
</evidence>
<keyword evidence="3" id="KW-1185">Reference proteome</keyword>
<accession>A0ABV5QFX1</accession>